<evidence type="ECO:0000256" key="3">
    <source>
        <dbReference type="ARBA" id="ARBA00022833"/>
    </source>
</evidence>
<keyword evidence="3" id="KW-0862">Zinc</keyword>
<accession>A0A811UA19</accession>
<dbReference type="AlphaFoldDB" id="A0A811UA19"/>
<dbReference type="Pfam" id="PF02892">
    <property type="entry name" value="zf-BED"/>
    <property type="match status" value="1"/>
</dbReference>
<dbReference type="InterPro" id="IPR036236">
    <property type="entry name" value="Znf_C2H2_sf"/>
</dbReference>
<dbReference type="EMBL" id="CAJHJT010000001">
    <property type="protein sequence ID" value="CAD6995168.1"/>
    <property type="molecule type" value="Genomic_DNA"/>
</dbReference>
<dbReference type="GO" id="GO:0003677">
    <property type="term" value="F:DNA binding"/>
    <property type="evidence" value="ECO:0007669"/>
    <property type="project" value="InterPro"/>
</dbReference>
<comment type="caution">
    <text evidence="6">The sequence shown here is derived from an EMBL/GenBank/DDBJ whole genome shotgun (WGS) entry which is preliminary data.</text>
</comment>
<gene>
    <name evidence="6" type="ORF">CCAP1982_LOCUS3889</name>
</gene>
<keyword evidence="1" id="KW-0479">Metal-binding</keyword>
<dbReference type="OrthoDB" id="5812526at2759"/>
<sequence length="226" mass="26067">MSVGMGRVRNKKIWLYFDRISDYAARCKNCKLNLSCKHTSANLVRHLYYKHHVDASYYGAERTGFLKHKRGRINRSSVNLASSYLQSGTNTNDSLEPLEVIKQEIVPMELVRCNRSDEDADGEDDTHSTHDYQRPILPIPSPSQISPLAEEESENINDIYDVDAQLVKQPGILNTELYLNNPQFKEKLLAETRYFNEMAELARAKRIMIELQSKKLILELETMRTS</sequence>
<protein>
    <submittedName>
        <fullName evidence="6">(Mediterranean fruit fly) hypothetical protein</fullName>
    </submittedName>
</protein>
<evidence type="ECO:0000313" key="7">
    <source>
        <dbReference type="Proteomes" id="UP000606786"/>
    </source>
</evidence>
<evidence type="ECO:0000256" key="4">
    <source>
        <dbReference type="SAM" id="MobiDB-lite"/>
    </source>
</evidence>
<evidence type="ECO:0000256" key="2">
    <source>
        <dbReference type="ARBA" id="ARBA00022771"/>
    </source>
</evidence>
<name>A0A811UA19_CERCA</name>
<organism evidence="6 7">
    <name type="scientific">Ceratitis capitata</name>
    <name type="common">Mediterranean fruit fly</name>
    <name type="synonym">Tephritis capitata</name>
    <dbReference type="NCBI Taxonomy" id="7213"/>
    <lineage>
        <taxon>Eukaryota</taxon>
        <taxon>Metazoa</taxon>
        <taxon>Ecdysozoa</taxon>
        <taxon>Arthropoda</taxon>
        <taxon>Hexapoda</taxon>
        <taxon>Insecta</taxon>
        <taxon>Pterygota</taxon>
        <taxon>Neoptera</taxon>
        <taxon>Endopterygota</taxon>
        <taxon>Diptera</taxon>
        <taxon>Brachycera</taxon>
        <taxon>Muscomorpha</taxon>
        <taxon>Tephritoidea</taxon>
        <taxon>Tephritidae</taxon>
        <taxon>Ceratitis</taxon>
        <taxon>Ceratitis</taxon>
    </lineage>
</organism>
<evidence type="ECO:0000256" key="1">
    <source>
        <dbReference type="ARBA" id="ARBA00022723"/>
    </source>
</evidence>
<feature type="region of interest" description="Disordered" evidence="4">
    <location>
        <begin position="116"/>
        <end position="140"/>
    </location>
</feature>
<keyword evidence="7" id="KW-1185">Reference proteome</keyword>
<evidence type="ECO:0000259" key="5">
    <source>
        <dbReference type="Pfam" id="PF02892"/>
    </source>
</evidence>
<feature type="domain" description="BED-type" evidence="5">
    <location>
        <begin position="12"/>
        <end position="51"/>
    </location>
</feature>
<dbReference type="GO" id="GO:0008270">
    <property type="term" value="F:zinc ion binding"/>
    <property type="evidence" value="ECO:0007669"/>
    <property type="project" value="UniProtKB-KW"/>
</dbReference>
<dbReference type="InterPro" id="IPR003656">
    <property type="entry name" value="Znf_BED"/>
</dbReference>
<dbReference type="KEGG" id="ccat:101448730"/>
<dbReference type="Proteomes" id="UP000606786">
    <property type="component" value="Unassembled WGS sequence"/>
</dbReference>
<reference evidence="6" key="1">
    <citation type="submission" date="2020-11" db="EMBL/GenBank/DDBJ databases">
        <authorList>
            <person name="Whitehead M."/>
        </authorList>
    </citation>
    <scope>NUCLEOTIDE SEQUENCE</scope>
    <source>
        <strain evidence="6">EGII</strain>
    </source>
</reference>
<keyword evidence="2" id="KW-0863">Zinc-finger</keyword>
<evidence type="ECO:0000313" key="6">
    <source>
        <dbReference type="EMBL" id="CAD6995168.1"/>
    </source>
</evidence>
<dbReference type="SUPFAM" id="SSF57667">
    <property type="entry name" value="beta-beta-alpha zinc fingers"/>
    <property type="match status" value="1"/>
</dbReference>
<proteinExistence type="predicted"/>